<feature type="transmembrane region" description="Helical" evidence="1">
    <location>
        <begin position="303"/>
        <end position="330"/>
    </location>
</feature>
<dbReference type="InterPro" id="IPR007349">
    <property type="entry name" value="DUF418"/>
</dbReference>
<dbReference type="EMBL" id="JACHHX010000006">
    <property type="protein sequence ID" value="MBB5015306.1"/>
    <property type="molecule type" value="Genomic_DNA"/>
</dbReference>
<dbReference type="Proteomes" id="UP000519004">
    <property type="component" value="Unassembled WGS sequence"/>
</dbReference>
<organism evidence="3 4">
    <name type="scientific">Rehaibacterium terrae</name>
    <dbReference type="NCBI Taxonomy" id="1341696"/>
    <lineage>
        <taxon>Bacteria</taxon>
        <taxon>Pseudomonadati</taxon>
        <taxon>Pseudomonadota</taxon>
        <taxon>Gammaproteobacteria</taxon>
        <taxon>Lysobacterales</taxon>
        <taxon>Lysobacteraceae</taxon>
        <taxon>Rehaibacterium</taxon>
    </lineage>
</organism>
<name>A0A7W7XZI1_9GAMM</name>
<keyword evidence="1" id="KW-0472">Membrane</keyword>
<dbReference type="InterPro" id="IPR052529">
    <property type="entry name" value="Bact_Transport_Assoc"/>
</dbReference>
<feature type="transmembrane region" description="Helical" evidence="1">
    <location>
        <begin position="61"/>
        <end position="91"/>
    </location>
</feature>
<sequence>MTVSQSAGLAPVSPRERIATLDVIRGFALLGIFLMNVEYFSRSTLTIAQGMPPDLEGIDFLAGWLIYVFVQGKFWTMFSLLFGMGFAVMLSRAQVAGRGFVGLYLRRTLALLGFGLAHGILVWSGDILHAYALLAFLLLLFRRMPADRLWRWGIGLYAVPLIGMAVALAVMPAEGPADDTPNDTAMAQVVETDATEGEAEARFAALVAESERVMREGRYGEAVVQRARELAVHLNMLVFGGWLILGMFLIGAWLLRSGAIVEPARHLRLFRWLTFAGLPAGIALALLSASVGTSFALDQADPAMLRALLLMLLANPLICLGYVGAIVLALQSPRWAPRLAILAPAGRMALTNYLLQSVVGTLLFYGYGLGLYGQVPRAWQVVLVAGVFALQLAFSAWWLERFRYGPAEWLWRSITYLRLQPMRRG</sequence>
<feature type="domain" description="DUF418" evidence="2">
    <location>
        <begin position="254"/>
        <end position="417"/>
    </location>
</feature>
<dbReference type="PANTHER" id="PTHR30590:SF2">
    <property type="entry name" value="INNER MEMBRANE PROTEIN"/>
    <property type="match status" value="1"/>
</dbReference>
<feature type="transmembrane region" description="Helical" evidence="1">
    <location>
        <begin position="154"/>
        <end position="173"/>
    </location>
</feature>
<dbReference type="Pfam" id="PF04235">
    <property type="entry name" value="DUF418"/>
    <property type="match status" value="1"/>
</dbReference>
<feature type="transmembrane region" description="Helical" evidence="1">
    <location>
        <begin position="103"/>
        <end position="121"/>
    </location>
</feature>
<gene>
    <name evidence="3" type="ORF">HNQ58_001192</name>
</gene>
<evidence type="ECO:0000313" key="3">
    <source>
        <dbReference type="EMBL" id="MBB5015306.1"/>
    </source>
</evidence>
<keyword evidence="1" id="KW-0812">Transmembrane</keyword>
<protein>
    <recommendedName>
        <fullName evidence="2">DUF418 domain-containing protein</fullName>
    </recommendedName>
</protein>
<proteinExistence type="predicted"/>
<feature type="transmembrane region" description="Helical" evidence="1">
    <location>
        <begin position="350"/>
        <end position="372"/>
    </location>
</feature>
<accession>A0A7W7XZI1</accession>
<feature type="transmembrane region" description="Helical" evidence="1">
    <location>
        <begin position="236"/>
        <end position="255"/>
    </location>
</feature>
<comment type="caution">
    <text evidence="3">The sequence shown here is derived from an EMBL/GenBank/DDBJ whole genome shotgun (WGS) entry which is preliminary data.</text>
</comment>
<keyword evidence="1" id="KW-1133">Transmembrane helix</keyword>
<dbReference type="PANTHER" id="PTHR30590">
    <property type="entry name" value="INNER MEMBRANE PROTEIN"/>
    <property type="match status" value="1"/>
</dbReference>
<evidence type="ECO:0000313" key="4">
    <source>
        <dbReference type="Proteomes" id="UP000519004"/>
    </source>
</evidence>
<dbReference type="RefSeq" id="WP_183947967.1">
    <property type="nucleotide sequence ID" value="NZ_JACHHX010000006.1"/>
</dbReference>
<reference evidence="3 4" key="1">
    <citation type="submission" date="2020-08" db="EMBL/GenBank/DDBJ databases">
        <title>Genomic Encyclopedia of Type Strains, Phase IV (KMG-IV): sequencing the most valuable type-strain genomes for metagenomic binning, comparative biology and taxonomic classification.</title>
        <authorList>
            <person name="Goeker M."/>
        </authorList>
    </citation>
    <scope>NUCLEOTIDE SEQUENCE [LARGE SCALE GENOMIC DNA]</scope>
    <source>
        <strain evidence="3 4">DSM 25897</strain>
    </source>
</reference>
<feature type="transmembrane region" description="Helical" evidence="1">
    <location>
        <begin position="23"/>
        <end position="41"/>
    </location>
</feature>
<feature type="transmembrane region" description="Helical" evidence="1">
    <location>
        <begin position="378"/>
        <end position="399"/>
    </location>
</feature>
<feature type="transmembrane region" description="Helical" evidence="1">
    <location>
        <begin position="127"/>
        <end position="142"/>
    </location>
</feature>
<evidence type="ECO:0000259" key="2">
    <source>
        <dbReference type="Pfam" id="PF04235"/>
    </source>
</evidence>
<keyword evidence="4" id="KW-1185">Reference proteome</keyword>
<evidence type="ECO:0000256" key="1">
    <source>
        <dbReference type="SAM" id="Phobius"/>
    </source>
</evidence>
<feature type="transmembrane region" description="Helical" evidence="1">
    <location>
        <begin position="275"/>
        <end position="297"/>
    </location>
</feature>
<dbReference type="AlphaFoldDB" id="A0A7W7XZI1"/>